<proteinExistence type="predicted"/>
<comment type="caution">
    <text evidence="1">The sequence shown here is derived from an EMBL/GenBank/DDBJ whole genome shotgun (WGS) entry which is preliminary data.</text>
</comment>
<gene>
    <name evidence="1" type="ORF">KOR42_45440</name>
</gene>
<name>A0A5C5VWV3_9PLAN</name>
<accession>A0A5C5VWV3</accession>
<protein>
    <submittedName>
        <fullName evidence="1">Uncharacterized protein</fullName>
    </submittedName>
</protein>
<reference evidence="1 2" key="1">
    <citation type="submission" date="2019-02" db="EMBL/GenBank/DDBJ databases">
        <title>Deep-cultivation of Planctomycetes and their phenomic and genomic characterization uncovers novel biology.</title>
        <authorList>
            <person name="Wiegand S."/>
            <person name="Jogler M."/>
            <person name="Boedeker C."/>
            <person name="Pinto D."/>
            <person name="Vollmers J."/>
            <person name="Rivas-Marin E."/>
            <person name="Kohn T."/>
            <person name="Peeters S.H."/>
            <person name="Heuer A."/>
            <person name="Rast P."/>
            <person name="Oberbeckmann S."/>
            <person name="Bunk B."/>
            <person name="Jeske O."/>
            <person name="Meyerdierks A."/>
            <person name="Storesund J.E."/>
            <person name="Kallscheuer N."/>
            <person name="Luecker S."/>
            <person name="Lage O.M."/>
            <person name="Pohl T."/>
            <person name="Merkel B.J."/>
            <person name="Hornburger P."/>
            <person name="Mueller R.-W."/>
            <person name="Bruemmer F."/>
            <person name="Labrenz M."/>
            <person name="Spormann A.M."/>
            <person name="Op Den Camp H."/>
            <person name="Overmann J."/>
            <person name="Amann R."/>
            <person name="Jetten M.S.M."/>
            <person name="Mascher T."/>
            <person name="Medema M.H."/>
            <person name="Devos D.P."/>
            <person name="Kaster A.-K."/>
            <person name="Ovreas L."/>
            <person name="Rohde M."/>
            <person name="Galperin M.Y."/>
            <person name="Jogler C."/>
        </authorList>
    </citation>
    <scope>NUCLEOTIDE SEQUENCE [LARGE SCALE GENOMIC DNA]</scope>
    <source>
        <strain evidence="1 2">KOR42</strain>
    </source>
</reference>
<sequence length="161" mass="18184">MKNLDLEDPAETLFHLLSEELRALRQAERLIRELLSFRREGTGASATAEQVRELEEGSRNALESYRSIRADLSEQLEFDNGIRHFVSTCQRSDLQVLFQNVMSARSTVRGLSRVMNFHSRAHQDILEAVVRAATGTQPHPQYGPTGHLATSTSHTILELRS</sequence>
<evidence type="ECO:0000313" key="2">
    <source>
        <dbReference type="Proteomes" id="UP000317243"/>
    </source>
</evidence>
<organism evidence="1 2">
    <name type="scientific">Thalassoglobus neptunius</name>
    <dbReference type="NCBI Taxonomy" id="1938619"/>
    <lineage>
        <taxon>Bacteria</taxon>
        <taxon>Pseudomonadati</taxon>
        <taxon>Planctomycetota</taxon>
        <taxon>Planctomycetia</taxon>
        <taxon>Planctomycetales</taxon>
        <taxon>Planctomycetaceae</taxon>
        <taxon>Thalassoglobus</taxon>
    </lineage>
</organism>
<dbReference type="RefSeq" id="WP_146511893.1">
    <property type="nucleotide sequence ID" value="NZ_SIHI01000035.1"/>
</dbReference>
<keyword evidence="2" id="KW-1185">Reference proteome</keyword>
<dbReference type="EMBL" id="SIHI01000035">
    <property type="protein sequence ID" value="TWT43014.1"/>
    <property type="molecule type" value="Genomic_DNA"/>
</dbReference>
<dbReference type="Proteomes" id="UP000317243">
    <property type="component" value="Unassembled WGS sequence"/>
</dbReference>
<dbReference type="AlphaFoldDB" id="A0A5C5VWV3"/>
<evidence type="ECO:0000313" key="1">
    <source>
        <dbReference type="EMBL" id="TWT43014.1"/>
    </source>
</evidence>